<name>A0ABW9QS03_9ACTN</name>
<feature type="compositionally biased region" description="Basic and acidic residues" evidence="1">
    <location>
        <begin position="71"/>
        <end position="81"/>
    </location>
</feature>
<reference evidence="2 3" key="1">
    <citation type="submission" date="2019-11" db="EMBL/GenBank/DDBJ databases">
        <title>Acidiferrimicrobium australis gen. nov., sp. nov., an acidophilic and obligately heterotrophic, member of the Actinobacteria that catalyses dissimilatory oxido- reduction of iron isolated from metal-rich acidic water in Chile.</title>
        <authorList>
            <person name="Gonzalez D."/>
            <person name="Huber K."/>
            <person name="Hedrich S."/>
            <person name="Rojas-Villalobos C."/>
            <person name="Quatrini R."/>
            <person name="Dinamarca M.A."/>
            <person name="Schwarz A."/>
            <person name="Canales C."/>
            <person name="Nancucheo I."/>
        </authorList>
    </citation>
    <scope>NUCLEOTIDE SEQUENCE [LARGE SCALE GENOMIC DNA]</scope>
    <source>
        <strain evidence="2 3">USS-CCA1</strain>
    </source>
</reference>
<comment type="caution">
    <text evidence="2">The sequence shown here is derived from an EMBL/GenBank/DDBJ whole genome shotgun (WGS) entry which is preliminary data.</text>
</comment>
<evidence type="ECO:0000256" key="1">
    <source>
        <dbReference type="SAM" id="MobiDB-lite"/>
    </source>
</evidence>
<dbReference type="EMBL" id="WJHE01000314">
    <property type="protein sequence ID" value="MST32509.1"/>
    <property type="molecule type" value="Genomic_DNA"/>
</dbReference>
<sequence>MGDELEKLIDGVGVGDGFRVSEDVFAAKRDRVGLVGSEVDGPAAAAGGEEDVIVSDVADGLMVTAAGASAGDRDEHERDPRGVGSGRPSSPRTGSLTRRISRARRRRPAGVGVVIVFMA</sequence>
<evidence type="ECO:0000313" key="2">
    <source>
        <dbReference type="EMBL" id="MST32509.1"/>
    </source>
</evidence>
<evidence type="ECO:0000313" key="3">
    <source>
        <dbReference type="Proteomes" id="UP000437736"/>
    </source>
</evidence>
<proteinExistence type="predicted"/>
<accession>A0ABW9QS03</accession>
<feature type="region of interest" description="Disordered" evidence="1">
    <location>
        <begin position="65"/>
        <end position="105"/>
    </location>
</feature>
<feature type="compositionally biased region" description="Low complexity" evidence="1">
    <location>
        <begin position="86"/>
        <end position="95"/>
    </location>
</feature>
<dbReference type="Proteomes" id="UP000437736">
    <property type="component" value="Unassembled WGS sequence"/>
</dbReference>
<organism evidence="2 3">
    <name type="scientific">Acidiferrimicrobium australe</name>
    <dbReference type="NCBI Taxonomy" id="2664430"/>
    <lineage>
        <taxon>Bacteria</taxon>
        <taxon>Bacillati</taxon>
        <taxon>Actinomycetota</taxon>
        <taxon>Acidimicrobiia</taxon>
        <taxon>Acidimicrobiales</taxon>
        <taxon>Acidimicrobiaceae</taxon>
        <taxon>Acidiferrimicrobium</taxon>
    </lineage>
</organism>
<gene>
    <name evidence="2" type="ORF">GHK86_07210</name>
</gene>
<keyword evidence="3" id="KW-1185">Reference proteome</keyword>
<protein>
    <submittedName>
        <fullName evidence="2">Uncharacterized protein</fullName>
    </submittedName>
</protein>